<feature type="region of interest" description="Disordered" evidence="1">
    <location>
        <begin position="66"/>
        <end position="112"/>
    </location>
</feature>
<dbReference type="Proteomes" id="UP000671879">
    <property type="component" value="Chromosome"/>
</dbReference>
<dbReference type="InterPro" id="IPR035965">
    <property type="entry name" value="PAS-like_dom_sf"/>
</dbReference>
<dbReference type="AlphaFoldDB" id="A0A9Q7ALY2"/>
<name>A0A9Q7ALY2_9BACT</name>
<evidence type="ECO:0000313" key="2">
    <source>
        <dbReference type="EMBL" id="QTX32047.1"/>
    </source>
</evidence>
<evidence type="ECO:0000313" key="3">
    <source>
        <dbReference type="Proteomes" id="UP000671879"/>
    </source>
</evidence>
<feature type="compositionally biased region" description="Basic and acidic residues" evidence="1">
    <location>
        <begin position="83"/>
        <end position="100"/>
    </location>
</feature>
<evidence type="ECO:0008006" key="4">
    <source>
        <dbReference type="Google" id="ProtNLM"/>
    </source>
</evidence>
<reference evidence="3" key="1">
    <citation type="submission" date="2021-04" db="EMBL/GenBank/DDBJ databases">
        <title>A novel Synergistetes isolate from a pyrite-forming mixed culture.</title>
        <authorList>
            <person name="Bunk B."/>
            <person name="Sproer C."/>
            <person name="Spring S."/>
            <person name="Pester M."/>
        </authorList>
    </citation>
    <scope>NUCLEOTIDE SEQUENCE [LARGE SCALE GENOMIC DNA]</scope>
    <source>
        <strain evidence="3">J.5.4.2-T.3.5.2</strain>
    </source>
</reference>
<keyword evidence="3" id="KW-1185">Reference proteome</keyword>
<gene>
    <name evidence="2" type="ORF">KAR29_12140</name>
</gene>
<sequence length="112" mass="12240">MRDACALCEGIEEGGKTVDFRFLDVNPAFEALTRGRAPFLLGRTIGEIAPETAPFWIATFNDVIGDQERPSPLPPRPGHRGGPRRDPPGRGDDLRREGRHGLSLPFPGGIRP</sequence>
<dbReference type="EMBL" id="CP072943">
    <property type="protein sequence ID" value="QTX32047.1"/>
    <property type="molecule type" value="Genomic_DNA"/>
</dbReference>
<evidence type="ECO:0000256" key="1">
    <source>
        <dbReference type="SAM" id="MobiDB-lite"/>
    </source>
</evidence>
<proteinExistence type="predicted"/>
<dbReference type="Gene3D" id="3.30.450.20">
    <property type="entry name" value="PAS domain"/>
    <property type="match status" value="1"/>
</dbReference>
<organism evidence="2 3">
    <name type="scientific">Aminithiophilus ramosus</name>
    <dbReference type="NCBI Taxonomy" id="3029084"/>
    <lineage>
        <taxon>Bacteria</taxon>
        <taxon>Thermotogati</taxon>
        <taxon>Synergistota</taxon>
        <taxon>Synergistia</taxon>
        <taxon>Synergistales</taxon>
        <taxon>Aminithiophilaceae</taxon>
        <taxon>Aminithiophilus</taxon>
    </lineage>
</organism>
<dbReference type="SUPFAM" id="SSF55785">
    <property type="entry name" value="PYP-like sensor domain (PAS domain)"/>
    <property type="match status" value="1"/>
</dbReference>
<dbReference type="KEGG" id="aram:KAR29_12140"/>
<protein>
    <recommendedName>
        <fullName evidence="4">PAS domain-containing protein</fullName>
    </recommendedName>
</protein>
<accession>A0A9Q7ALY2</accession>